<name>L8JNN0_9BACT</name>
<feature type="domain" description="MrpA C-terminal/MbhE" evidence="14">
    <location>
        <begin position="678"/>
        <end position="757"/>
    </location>
</feature>
<feature type="transmembrane region" description="Helical" evidence="10">
    <location>
        <begin position="240"/>
        <end position="256"/>
    </location>
</feature>
<evidence type="ECO:0000256" key="8">
    <source>
        <dbReference type="ARBA" id="ARBA00023136"/>
    </source>
</evidence>
<comment type="subcellular location">
    <subcellularLocation>
        <location evidence="1">Cell membrane</location>
        <topology evidence="1">Multi-pass membrane protein</topology>
    </subcellularLocation>
    <subcellularLocation>
        <location evidence="9">Membrane</location>
        <topology evidence="9">Multi-pass membrane protein</topology>
    </subcellularLocation>
</comment>
<dbReference type="Proteomes" id="UP000011135">
    <property type="component" value="Unassembled WGS sequence"/>
</dbReference>
<evidence type="ECO:0000259" key="11">
    <source>
        <dbReference type="Pfam" id="PF00361"/>
    </source>
</evidence>
<keyword evidence="16" id="KW-1185">Reference proteome</keyword>
<feature type="transmembrane region" description="Helical" evidence="10">
    <location>
        <begin position="559"/>
        <end position="579"/>
    </location>
</feature>
<keyword evidence="6 10" id="KW-1133">Transmembrane helix</keyword>
<dbReference type="Pfam" id="PF13244">
    <property type="entry name" value="MbhD"/>
    <property type="match status" value="1"/>
</dbReference>
<feature type="transmembrane region" description="Helical" evidence="10">
    <location>
        <begin position="594"/>
        <end position="614"/>
    </location>
</feature>
<dbReference type="Pfam" id="PF20501">
    <property type="entry name" value="MbhE"/>
    <property type="match status" value="1"/>
</dbReference>
<feature type="transmembrane region" description="Helical" evidence="10">
    <location>
        <begin position="68"/>
        <end position="93"/>
    </location>
</feature>
<evidence type="ECO:0000256" key="4">
    <source>
        <dbReference type="ARBA" id="ARBA00022475"/>
    </source>
</evidence>
<feature type="transmembrane region" description="Helical" evidence="10">
    <location>
        <begin position="203"/>
        <end position="228"/>
    </location>
</feature>
<feature type="domain" description="NADH-Ubiquinone oxidoreductase (complex I) chain 5 N-terminal" evidence="12">
    <location>
        <begin position="62"/>
        <end position="108"/>
    </location>
</feature>
<feature type="transmembrane region" description="Helical" evidence="10">
    <location>
        <begin position="295"/>
        <end position="318"/>
    </location>
</feature>
<dbReference type="InterPro" id="IPR050616">
    <property type="entry name" value="CPA3_Na-H_Antiporter_A"/>
</dbReference>
<evidence type="ECO:0000313" key="16">
    <source>
        <dbReference type="Proteomes" id="UP000011135"/>
    </source>
</evidence>
<feature type="transmembrane region" description="Helical" evidence="10">
    <location>
        <begin position="159"/>
        <end position="183"/>
    </location>
</feature>
<accession>L8JNN0</accession>
<organism evidence="15 16">
    <name type="scientific">Fulvivirga imtechensis AK7</name>
    <dbReference type="NCBI Taxonomy" id="1237149"/>
    <lineage>
        <taxon>Bacteria</taxon>
        <taxon>Pseudomonadati</taxon>
        <taxon>Bacteroidota</taxon>
        <taxon>Cytophagia</taxon>
        <taxon>Cytophagales</taxon>
        <taxon>Fulvivirgaceae</taxon>
        <taxon>Fulvivirga</taxon>
    </lineage>
</organism>
<feature type="transmembrane region" description="Helical" evidence="10">
    <location>
        <begin position="619"/>
        <end position="639"/>
    </location>
</feature>
<evidence type="ECO:0000256" key="5">
    <source>
        <dbReference type="ARBA" id="ARBA00022692"/>
    </source>
</evidence>
<keyword evidence="7" id="KW-0406">Ion transport</keyword>
<feature type="transmembrane region" description="Helical" evidence="10">
    <location>
        <begin position="268"/>
        <end position="288"/>
    </location>
</feature>
<feature type="transmembrane region" description="Helical" evidence="10">
    <location>
        <begin position="365"/>
        <end position="387"/>
    </location>
</feature>
<dbReference type="GO" id="GO:0006811">
    <property type="term" value="P:monoatomic ion transport"/>
    <property type="evidence" value="ECO:0007669"/>
    <property type="project" value="UniProtKB-KW"/>
</dbReference>
<dbReference type="InterPro" id="IPR001750">
    <property type="entry name" value="ND/Mrp_TM"/>
</dbReference>
<feature type="transmembrane region" description="Helical" evidence="10">
    <location>
        <begin position="679"/>
        <end position="697"/>
    </location>
</feature>
<dbReference type="InterPro" id="IPR025383">
    <property type="entry name" value="MrpA_C/MbhD"/>
</dbReference>
<evidence type="ECO:0000256" key="10">
    <source>
        <dbReference type="SAM" id="Phobius"/>
    </source>
</evidence>
<keyword evidence="4" id="KW-1003">Cell membrane</keyword>
<feature type="transmembrane region" description="Helical" evidence="10">
    <location>
        <begin position="324"/>
        <end position="344"/>
    </location>
</feature>
<dbReference type="RefSeq" id="WP_009581098.1">
    <property type="nucleotide sequence ID" value="NZ_AMZN01000053.1"/>
</dbReference>
<dbReference type="GO" id="GO:0015297">
    <property type="term" value="F:antiporter activity"/>
    <property type="evidence" value="ECO:0007669"/>
    <property type="project" value="UniProtKB-KW"/>
</dbReference>
<evidence type="ECO:0000259" key="12">
    <source>
        <dbReference type="Pfam" id="PF00662"/>
    </source>
</evidence>
<feature type="transmembrane region" description="Helical" evidence="10">
    <location>
        <begin position="442"/>
        <end position="463"/>
    </location>
</feature>
<keyword evidence="5 9" id="KW-0812">Transmembrane</keyword>
<dbReference type="PANTHER" id="PTHR43373">
    <property type="entry name" value="NA(+)/H(+) ANTIPORTER SUBUNIT"/>
    <property type="match status" value="1"/>
</dbReference>
<dbReference type="STRING" id="1237149.C900_03704"/>
<feature type="transmembrane region" description="Helical" evidence="10">
    <location>
        <begin position="105"/>
        <end position="122"/>
    </location>
</feature>
<feature type="domain" description="MrpA C-terminal/MbhD" evidence="13">
    <location>
        <begin position="604"/>
        <end position="667"/>
    </location>
</feature>
<dbReference type="Pfam" id="PF00662">
    <property type="entry name" value="Proton_antipo_N"/>
    <property type="match status" value="1"/>
</dbReference>
<dbReference type="PRINTS" id="PR01434">
    <property type="entry name" value="NADHDHGNASE5"/>
</dbReference>
<feature type="transmembrane region" description="Helical" evidence="10">
    <location>
        <begin position="407"/>
        <end position="430"/>
    </location>
</feature>
<evidence type="ECO:0000256" key="1">
    <source>
        <dbReference type="ARBA" id="ARBA00004651"/>
    </source>
</evidence>
<dbReference type="AlphaFoldDB" id="L8JNN0"/>
<dbReference type="EMBL" id="AMZN01000053">
    <property type="protein sequence ID" value="ELR70450.1"/>
    <property type="molecule type" value="Genomic_DNA"/>
</dbReference>
<evidence type="ECO:0000259" key="13">
    <source>
        <dbReference type="Pfam" id="PF13244"/>
    </source>
</evidence>
<proteinExistence type="predicted"/>
<evidence type="ECO:0000256" key="9">
    <source>
        <dbReference type="RuleBase" id="RU000320"/>
    </source>
</evidence>
<evidence type="ECO:0000313" key="15">
    <source>
        <dbReference type="EMBL" id="ELR70450.1"/>
    </source>
</evidence>
<reference evidence="15 16" key="1">
    <citation type="submission" date="2012-12" db="EMBL/GenBank/DDBJ databases">
        <title>Genome assembly of Fulvivirga imtechensis AK7.</title>
        <authorList>
            <person name="Nupur N."/>
            <person name="Khatri I."/>
            <person name="Kumar R."/>
            <person name="Subramanian S."/>
            <person name="Pinnaka A."/>
        </authorList>
    </citation>
    <scope>NUCLEOTIDE SEQUENCE [LARGE SCALE GENOMIC DNA]</scope>
    <source>
        <strain evidence="15 16">AK7</strain>
    </source>
</reference>
<dbReference type="eggNOG" id="COG1009">
    <property type="taxonomic scope" value="Bacteria"/>
</dbReference>
<feature type="domain" description="NADH:quinone oxidoreductase/Mrp antiporter transmembrane" evidence="11">
    <location>
        <begin position="124"/>
        <end position="398"/>
    </location>
</feature>
<dbReference type="PRINTS" id="PR01435">
    <property type="entry name" value="NPOXDRDTASE5"/>
</dbReference>
<evidence type="ECO:0000256" key="6">
    <source>
        <dbReference type="ARBA" id="ARBA00022989"/>
    </source>
</evidence>
<keyword evidence="3" id="KW-0050">Antiport</keyword>
<feature type="transmembrane region" description="Helical" evidence="10">
    <location>
        <begin position="742"/>
        <end position="758"/>
    </location>
</feature>
<sequence length="763" mass="83828">MLQSVLSIFVAAAFAPLIAKLLKKSIGMVLAILPLILFIYFLTLYSAIRNGQELYTSYGWVESLGIQLTFYLDGLSLLFSLIILGIGGLVLIYSNGYMKSDEHKGRFYGFMLVFMGAMLGLVLSANLITLYVCWELTSISSFLLIGFHHYKKKARSAALQALIITEFGGLSLLAGFILLGHASGTYELTELLSNPESLSEHPLYLPLLILILIGAFTKSAQFPFHFWLPIAMKAPTPVSAYLHSAAMVNAGIYLLARLNPILGNTSEWQNIITFFGAATMLVGAYLSLTQKDLKAILAYVTISALGILVMLIGIGTFLSVKAALTYLIVHALYKATLFMVAGAIDKKTGTRNINELGGLYKKMPLTTATAMLALLSMAGLPPMLGYISKEFIYQAGEQAPGVSDYVLMFSVLSNIFMVAVSMIFAYKVFFKKEDRQHQVKEAGAAFWIGPAILATLSLVLALFPKPIEPLMEFALAAVKVIPVEVELKLWHGFNVAFLLSLVTVASGVLIFTFRRFMLPLFAKVNNALFSIEFAAVFNNLVHHFLILTKKHTSFFQHGYYRFYLMVVFIVAAGLIWYQLNNTWSWVFLQNLSPVSYYVATIAIAMSVAAIAAVFTTSRLVAIVIMGAVGFGVAVIYLVYGAVDLAITQVLVETLTLVLFVLVFQKLPPFTKHLSRSSKVRDAIIALSIGGFMAGLVLKSDHLHLSYPVSNYIAQNSYTEAHGKNIVNVILVDFRALDTMGEILVLAIASLGIFSLLKFKNNNI</sequence>
<feature type="transmembrane region" description="Helical" evidence="10">
    <location>
        <begin position="6"/>
        <end position="22"/>
    </location>
</feature>
<dbReference type="Pfam" id="PF00361">
    <property type="entry name" value="Proton_antipo_M"/>
    <property type="match status" value="1"/>
</dbReference>
<protein>
    <submittedName>
        <fullName evidence="15">Na(+) H(+) antiporter subunit A</fullName>
    </submittedName>
</protein>
<dbReference type="OrthoDB" id="9807568at2"/>
<feature type="transmembrane region" description="Helical" evidence="10">
    <location>
        <begin position="128"/>
        <end position="147"/>
    </location>
</feature>
<evidence type="ECO:0000259" key="14">
    <source>
        <dbReference type="Pfam" id="PF20501"/>
    </source>
</evidence>
<comment type="caution">
    <text evidence="15">The sequence shown here is derived from an EMBL/GenBank/DDBJ whole genome shotgun (WGS) entry which is preliminary data.</text>
</comment>
<dbReference type="GO" id="GO:0005886">
    <property type="term" value="C:plasma membrane"/>
    <property type="evidence" value="ECO:0007669"/>
    <property type="project" value="UniProtKB-SubCell"/>
</dbReference>
<gene>
    <name evidence="15" type="ORF">C900_03704</name>
</gene>
<feature type="transmembrane region" description="Helical" evidence="10">
    <location>
        <begin position="489"/>
        <end position="513"/>
    </location>
</feature>
<feature type="transmembrane region" description="Helical" evidence="10">
    <location>
        <begin position="29"/>
        <end position="48"/>
    </location>
</feature>
<keyword evidence="2" id="KW-0813">Transport</keyword>
<dbReference type="PATRIC" id="fig|1237149.3.peg.3466"/>
<evidence type="ECO:0000256" key="2">
    <source>
        <dbReference type="ARBA" id="ARBA00022448"/>
    </source>
</evidence>
<dbReference type="PANTHER" id="PTHR43373:SF1">
    <property type="entry name" value="NA(+)_H(+) ANTIPORTER SUBUNIT A"/>
    <property type="match status" value="1"/>
</dbReference>
<keyword evidence="8 10" id="KW-0472">Membrane</keyword>
<dbReference type="InterPro" id="IPR001516">
    <property type="entry name" value="Proton_antipo_N"/>
</dbReference>
<evidence type="ECO:0000256" key="7">
    <source>
        <dbReference type="ARBA" id="ARBA00023065"/>
    </source>
</evidence>
<feature type="transmembrane region" description="Helical" evidence="10">
    <location>
        <begin position="645"/>
        <end position="667"/>
    </location>
</feature>
<evidence type="ECO:0000256" key="3">
    <source>
        <dbReference type="ARBA" id="ARBA00022449"/>
    </source>
</evidence>
<dbReference type="InterPro" id="IPR046806">
    <property type="entry name" value="MrpA_C/MbhE"/>
</dbReference>